<feature type="non-terminal residue" evidence="1">
    <location>
        <position position="1"/>
    </location>
</feature>
<reference evidence="1" key="1">
    <citation type="submission" date="2014-09" db="EMBL/GenBank/DDBJ databases">
        <authorList>
            <person name="Magalhaes I.L.F."/>
            <person name="Oliveira U."/>
            <person name="Santos F.R."/>
            <person name="Vidigal T.H.D.A."/>
            <person name="Brescovit A.D."/>
            <person name="Santos A.J."/>
        </authorList>
    </citation>
    <scope>NUCLEOTIDE SEQUENCE</scope>
</reference>
<protein>
    <submittedName>
        <fullName evidence="1">Uncharacterized protein</fullName>
    </submittedName>
</protein>
<organism evidence="1">
    <name type="scientific">Lygus hesperus</name>
    <name type="common">Western plant bug</name>
    <dbReference type="NCBI Taxonomy" id="30085"/>
    <lineage>
        <taxon>Eukaryota</taxon>
        <taxon>Metazoa</taxon>
        <taxon>Ecdysozoa</taxon>
        <taxon>Arthropoda</taxon>
        <taxon>Hexapoda</taxon>
        <taxon>Insecta</taxon>
        <taxon>Pterygota</taxon>
        <taxon>Neoptera</taxon>
        <taxon>Paraneoptera</taxon>
        <taxon>Hemiptera</taxon>
        <taxon>Heteroptera</taxon>
        <taxon>Panheteroptera</taxon>
        <taxon>Cimicomorpha</taxon>
        <taxon>Miridae</taxon>
        <taxon>Mirini</taxon>
        <taxon>Lygus</taxon>
    </lineage>
</organism>
<dbReference type="AlphaFoldDB" id="A0A0K8TJP2"/>
<sequence length="158" mass="18672">KDWMSEATWSDVERRKEAKEVVNSCRTRSQRLQAQREYNRLHGKVKKGARRDKRRWVDDLAEKAEEAATRGDAQTLYRITKQLSRRGFNRSHPVKSKDGSLLTSPDQQLRRWEEHFRHVFDPIHNEDDVEELFQRSTRLLPSCDCIVDDAPPSEAEIR</sequence>
<name>A0A0K8TJP2_LYGHE</name>
<dbReference type="EMBL" id="GBRD01000107">
    <property type="protein sequence ID" value="JAG65714.1"/>
    <property type="molecule type" value="Transcribed_RNA"/>
</dbReference>
<feature type="non-terminal residue" evidence="1">
    <location>
        <position position="158"/>
    </location>
</feature>
<evidence type="ECO:0000313" key="1">
    <source>
        <dbReference type="EMBL" id="JAG65714.1"/>
    </source>
</evidence>
<accession>A0A0K8TJP2</accession>
<proteinExistence type="predicted"/>